<keyword evidence="2" id="KW-0479">Metal-binding</keyword>
<name>A0A6A6QME2_9PEZI</name>
<evidence type="ECO:0000256" key="4">
    <source>
        <dbReference type="ARBA" id="ARBA00023239"/>
    </source>
</evidence>
<organism evidence="6 7">
    <name type="scientific">Lophium mytilinum</name>
    <dbReference type="NCBI Taxonomy" id="390894"/>
    <lineage>
        <taxon>Eukaryota</taxon>
        <taxon>Fungi</taxon>
        <taxon>Dikarya</taxon>
        <taxon>Ascomycota</taxon>
        <taxon>Pezizomycotina</taxon>
        <taxon>Dothideomycetes</taxon>
        <taxon>Pleosporomycetidae</taxon>
        <taxon>Mytilinidiales</taxon>
        <taxon>Mytilinidiaceae</taxon>
        <taxon>Lophium</taxon>
    </lineage>
</organism>
<feature type="domain" description="CENP-V/GFA" evidence="5">
    <location>
        <begin position="1"/>
        <end position="113"/>
    </location>
</feature>
<protein>
    <submittedName>
        <fullName evidence="6">DUF636 domain protein</fullName>
    </submittedName>
</protein>
<gene>
    <name evidence="6" type="ORF">BU16DRAFT_489580</name>
</gene>
<dbReference type="Pfam" id="PF04828">
    <property type="entry name" value="GFA"/>
    <property type="match status" value="1"/>
</dbReference>
<evidence type="ECO:0000313" key="6">
    <source>
        <dbReference type="EMBL" id="KAF2493160.1"/>
    </source>
</evidence>
<keyword evidence="4" id="KW-0456">Lyase</keyword>
<dbReference type="PANTHER" id="PTHR33337">
    <property type="entry name" value="GFA DOMAIN-CONTAINING PROTEIN"/>
    <property type="match status" value="1"/>
</dbReference>
<dbReference type="GO" id="GO:0046872">
    <property type="term" value="F:metal ion binding"/>
    <property type="evidence" value="ECO:0007669"/>
    <property type="project" value="UniProtKB-KW"/>
</dbReference>
<keyword evidence="7" id="KW-1185">Reference proteome</keyword>
<dbReference type="EMBL" id="MU004192">
    <property type="protein sequence ID" value="KAF2493160.1"/>
    <property type="molecule type" value="Genomic_DNA"/>
</dbReference>
<evidence type="ECO:0000313" key="7">
    <source>
        <dbReference type="Proteomes" id="UP000799750"/>
    </source>
</evidence>
<dbReference type="OrthoDB" id="406544at2759"/>
<accession>A0A6A6QME2</accession>
<dbReference type="Gene3D" id="3.90.1590.10">
    <property type="entry name" value="glutathione-dependent formaldehyde- activating enzyme (gfa)"/>
    <property type="match status" value="1"/>
</dbReference>
<keyword evidence="3" id="KW-0862">Zinc</keyword>
<dbReference type="GO" id="GO:0016846">
    <property type="term" value="F:carbon-sulfur lyase activity"/>
    <property type="evidence" value="ECO:0007669"/>
    <property type="project" value="InterPro"/>
</dbReference>
<proteinExistence type="inferred from homology"/>
<dbReference type="PROSITE" id="PS51891">
    <property type="entry name" value="CENP_V_GFA"/>
    <property type="match status" value="1"/>
</dbReference>
<evidence type="ECO:0000256" key="3">
    <source>
        <dbReference type="ARBA" id="ARBA00022833"/>
    </source>
</evidence>
<dbReference type="SUPFAM" id="SSF51316">
    <property type="entry name" value="Mss4-like"/>
    <property type="match status" value="1"/>
</dbReference>
<dbReference type="InterPro" id="IPR006913">
    <property type="entry name" value="CENP-V/GFA"/>
</dbReference>
<sequence length="140" mass="14890">MPSASCLCGAVKLSYTGAPVTTFLCHCAVCKKITGSDYSTNIVVPDAAVTHPADSKPMVEYVMTTDSNNRMTSFLCGTCGSTMYRRTPFFAGLTILKAGLMDKEAEDGDPAFELWAGSRSGWVAKVDGTIDCAGQQELVQ</sequence>
<reference evidence="6" key="1">
    <citation type="journal article" date="2020" name="Stud. Mycol.">
        <title>101 Dothideomycetes genomes: a test case for predicting lifestyles and emergence of pathogens.</title>
        <authorList>
            <person name="Haridas S."/>
            <person name="Albert R."/>
            <person name="Binder M."/>
            <person name="Bloem J."/>
            <person name="Labutti K."/>
            <person name="Salamov A."/>
            <person name="Andreopoulos B."/>
            <person name="Baker S."/>
            <person name="Barry K."/>
            <person name="Bills G."/>
            <person name="Bluhm B."/>
            <person name="Cannon C."/>
            <person name="Castanera R."/>
            <person name="Culley D."/>
            <person name="Daum C."/>
            <person name="Ezra D."/>
            <person name="Gonzalez J."/>
            <person name="Henrissat B."/>
            <person name="Kuo A."/>
            <person name="Liang C."/>
            <person name="Lipzen A."/>
            <person name="Lutzoni F."/>
            <person name="Magnuson J."/>
            <person name="Mondo S."/>
            <person name="Nolan M."/>
            <person name="Ohm R."/>
            <person name="Pangilinan J."/>
            <person name="Park H.-J."/>
            <person name="Ramirez L."/>
            <person name="Alfaro M."/>
            <person name="Sun H."/>
            <person name="Tritt A."/>
            <person name="Yoshinaga Y."/>
            <person name="Zwiers L.-H."/>
            <person name="Turgeon B."/>
            <person name="Goodwin S."/>
            <person name="Spatafora J."/>
            <person name="Crous P."/>
            <person name="Grigoriev I."/>
        </authorList>
    </citation>
    <scope>NUCLEOTIDE SEQUENCE</scope>
    <source>
        <strain evidence="6">CBS 269.34</strain>
    </source>
</reference>
<dbReference type="PANTHER" id="PTHR33337:SF8">
    <property type="entry name" value="CENP-V_GFA DOMAIN-CONTAINING PROTEIN"/>
    <property type="match status" value="1"/>
</dbReference>
<dbReference type="AlphaFoldDB" id="A0A6A6QME2"/>
<dbReference type="InterPro" id="IPR011057">
    <property type="entry name" value="Mss4-like_sf"/>
</dbReference>
<evidence type="ECO:0000256" key="1">
    <source>
        <dbReference type="ARBA" id="ARBA00005495"/>
    </source>
</evidence>
<evidence type="ECO:0000259" key="5">
    <source>
        <dbReference type="PROSITE" id="PS51891"/>
    </source>
</evidence>
<evidence type="ECO:0000256" key="2">
    <source>
        <dbReference type="ARBA" id="ARBA00022723"/>
    </source>
</evidence>
<comment type="similarity">
    <text evidence="1">Belongs to the Gfa family.</text>
</comment>
<dbReference type="Proteomes" id="UP000799750">
    <property type="component" value="Unassembled WGS sequence"/>
</dbReference>